<reference evidence="3 4" key="1">
    <citation type="journal article" date="2019" name="Nat. Microbiol.">
        <title>Wide diversity of methane and short-chain alkane metabolisms in uncultured archaea.</title>
        <authorList>
            <person name="Borrel G."/>
            <person name="Adam P.S."/>
            <person name="McKay L.J."/>
            <person name="Chen L.X."/>
            <person name="Sierra-Garcia I.N."/>
            <person name="Sieber C.M."/>
            <person name="Letourneur Q."/>
            <person name="Ghozlane A."/>
            <person name="Andersen G.L."/>
            <person name="Li W.J."/>
            <person name="Hallam S.J."/>
            <person name="Muyzer G."/>
            <person name="de Oliveira V.M."/>
            <person name="Inskeep W.P."/>
            <person name="Banfield J.F."/>
            <person name="Gribaldo S."/>
        </authorList>
    </citation>
    <scope>NUCLEOTIDE SEQUENCE [LARGE SCALE GENOMIC DNA]</scope>
    <source>
        <strain evidence="3">NM1a</strain>
    </source>
</reference>
<feature type="transmembrane region" description="Helical" evidence="1">
    <location>
        <begin position="131"/>
        <end position="153"/>
    </location>
</feature>
<keyword evidence="1" id="KW-0472">Membrane</keyword>
<gene>
    <name evidence="3" type="ORF">EF806_04825</name>
</gene>
<dbReference type="InterPro" id="IPR057169">
    <property type="entry name" value="DUF7847"/>
</dbReference>
<feature type="transmembrane region" description="Helical" evidence="1">
    <location>
        <begin position="40"/>
        <end position="68"/>
    </location>
</feature>
<evidence type="ECO:0000313" key="3">
    <source>
        <dbReference type="EMBL" id="RZN64303.1"/>
    </source>
</evidence>
<feature type="domain" description="DUF7847" evidence="2">
    <location>
        <begin position="56"/>
        <end position="231"/>
    </location>
</feature>
<name>A0A520KRI3_METT2</name>
<organism evidence="3 4">
    <name type="scientific">Methanoliparum thermophilum</name>
    <dbReference type="NCBI Taxonomy" id="2491083"/>
    <lineage>
        <taxon>Archaea</taxon>
        <taxon>Methanobacteriati</taxon>
        <taxon>Methanobacteriota</taxon>
        <taxon>Candidatus Methanoliparia</taxon>
        <taxon>Candidatus Methanoliparales</taxon>
        <taxon>Candidatus Methanoliparaceae</taxon>
        <taxon>Candidatus Methanoliparum</taxon>
    </lineage>
</organism>
<proteinExistence type="predicted"/>
<sequence>MLASIFGYMLTGFIDRLPENADYMTLFLESPALLFDVARIFIYAFAFYIIASTIINSFFIPSSISMALKATESRKVTIRDIVTYGRKYYTRIMLSNVIINTITFMGVIALAPGLNAADESFDSLMLLASGLLIWGCYIFIISIVCSMVKYAIVIEDLSVIEGFRGCLHFFKTHFPDIFIIWLLGLILIVLMNVVIIPMSFSPSTQMIGHGIRTILTIVIMTLTIVWFTRLYLTRMQDVLELRALSGINEV</sequence>
<dbReference type="Pfam" id="PF25231">
    <property type="entry name" value="DUF7847"/>
    <property type="match status" value="1"/>
</dbReference>
<feature type="transmembrane region" description="Helical" evidence="1">
    <location>
        <begin position="174"/>
        <end position="198"/>
    </location>
</feature>
<keyword evidence="1" id="KW-0812">Transmembrane</keyword>
<comment type="caution">
    <text evidence="3">The sequence shown here is derived from an EMBL/GenBank/DDBJ whole genome shotgun (WGS) entry which is preliminary data.</text>
</comment>
<protein>
    <recommendedName>
        <fullName evidence="2">DUF7847 domain-containing protein</fullName>
    </recommendedName>
</protein>
<dbReference type="Proteomes" id="UP000317158">
    <property type="component" value="Unassembled WGS sequence"/>
</dbReference>
<feature type="transmembrane region" description="Helical" evidence="1">
    <location>
        <begin position="88"/>
        <end position="111"/>
    </location>
</feature>
<dbReference type="EMBL" id="RXIF01000007">
    <property type="protein sequence ID" value="RZN64303.1"/>
    <property type="molecule type" value="Genomic_DNA"/>
</dbReference>
<keyword evidence="1" id="KW-1133">Transmembrane helix</keyword>
<evidence type="ECO:0000256" key="1">
    <source>
        <dbReference type="SAM" id="Phobius"/>
    </source>
</evidence>
<evidence type="ECO:0000313" key="4">
    <source>
        <dbReference type="Proteomes" id="UP000317158"/>
    </source>
</evidence>
<dbReference type="AlphaFoldDB" id="A0A520KRI3"/>
<feature type="transmembrane region" description="Helical" evidence="1">
    <location>
        <begin position="210"/>
        <end position="232"/>
    </location>
</feature>
<accession>A0A520KRI3</accession>
<evidence type="ECO:0000259" key="2">
    <source>
        <dbReference type="Pfam" id="PF25231"/>
    </source>
</evidence>